<gene>
    <name evidence="2" type="ORF">NADFUDRAFT_83500</name>
</gene>
<sequence length="476" mass="53694">MIMKDKFLWMKRLMIFTKGSSDNDDNSHSIPVFKKKDRVKPNRNKVKNSNNQDASPQDPSLIPKSDMPPLNTDSLKIPSFEVLKSQSQLRVDSHIQTELSNSSDKNLNASCILSDSSLSLRDHLQSDKTESNEYTREEAQKFSSPGLIKRCISQRGDLDYLSADVKSTASSSENFPSDCTSADSSTLPVIQTTQGYQRRSRPRSIYSFKSVKSNSKSVLFSLESTTHYNNNVSDNLFQYNNNHNSTISNTRAHSLNSLNLPLSIISNDFNNTDYIQFPIDSQIYFCRHNNSFEQDLSCSELDCSYGNSGSENDTNDDQDTERDGDTDDESRQTVDLFSMATTSTAPTSISSTSSSIFHSNFHQQPNQRYYQHQYNLQSPNTPNSVILLPPDNIAETASAFSYDMQRLSYPEPRERNRNGDQERYRDELASIITLASSSKVAWYKNTRRSLDTNASIRGIPPMSLFEGNGSRESLAL</sequence>
<dbReference type="Proteomes" id="UP000095009">
    <property type="component" value="Unassembled WGS sequence"/>
</dbReference>
<dbReference type="EMBL" id="KV454411">
    <property type="protein sequence ID" value="ODQ64529.1"/>
    <property type="molecule type" value="Genomic_DNA"/>
</dbReference>
<name>A0A1E3PGI9_9ASCO</name>
<organism evidence="2 3">
    <name type="scientific">Nadsonia fulvescens var. elongata DSM 6958</name>
    <dbReference type="NCBI Taxonomy" id="857566"/>
    <lineage>
        <taxon>Eukaryota</taxon>
        <taxon>Fungi</taxon>
        <taxon>Dikarya</taxon>
        <taxon>Ascomycota</taxon>
        <taxon>Saccharomycotina</taxon>
        <taxon>Dipodascomycetes</taxon>
        <taxon>Dipodascales</taxon>
        <taxon>Dipodascales incertae sedis</taxon>
        <taxon>Nadsonia</taxon>
    </lineage>
</organism>
<evidence type="ECO:0000256" key="1">
    <source>
        <dbReference type="SAM" id="MobiDB-lite"/>
    </source>
</evidence>
<feature type="compositionally biased region" description="Polar residues" evidence="1">
    <location>
        <begin position="47"/>
        <end position="58"/>
    </location>
</feature>
<proteinExistence type="predicted"/>
<protein>
    <submittedName>
        <fullName evidence="2">Uncharacterized protein</fullName>
    </submittedName>
</protein>
<feature type="compositionally biased region" description="Acidic residues" evidence="1">
    <location>
        <begin position="313"/>
        <end position="328"/>
    </location>
</feature>
<evidence type="ECO:0000313" key="3">
    <source>
        <dbReference type="Proteomes" id="UP000095009"/>
    </source>
</evidence>
<reference evidence="2 3" key="1">
    <citation type="journal article" date="2016" name="Proc. Natl. Acad. Sci. U.S.A.">
        <title>Comparative genomics of biotechnologically important yeasts.</title>
        <authorList>
            <person name="Riley R."/>
            <person name="Haridas S."/>
            <person name="Wolfe K.H."/>
            <person name="Lopes M.R."/>
            <person name="Hittinger C.T."/>
            <person name="Goeker M."/>
            <person name="Salamov A.A."/>
            <person name="Wisecaver J.H."/>
            <person name="Long T.M."/>
            <person name="Calvey C.H."/>
            <person name="Aerts A.L."/>
            <person name="Barry K.W."/>
            <person name="Choi C."/>
            <person name="Clum A."/>
            <person name="Coughlan A.Y."/>
            <person name="Deshpande S."/>
            <person name="Douglass A.P."/>
            <person name="Hanson S.J."/>
            <person name="Klenk H.-P."/>
            <person name="LaButti K.M."/>
            <person name="Lapidus A."/>
            <person name="Lindquist E.A."/>
            <person name="Lipzen A.M."/>
            <person name="Meier-Kolthoff J.P."/>
            <person name="Ohm R.A."/>
            <person name="Otillar R.P."/>
            <person name="Pangilinan J.L."/>
            <person name="Peng Y."/>
            <person name="Rokas A."/>
            <person name="Rosa C.A."/>
            <person name="Scheuner C."/>
            <person name="Sibirny A.A."/>
            <person name="Slot J.C."/>
            <person name="Stielow J.B."/>
            <person name="Sun H."/>
            <person name="Kurtzman C.P."/>
            <person name="Blackwell M."/>
            <person name="Grigoriev I.V."/>
            <person name="Jeffries T.W."/>
        </authorList>
    </citation>
    <scope>NUCLEOTIDE SEQUENCE [LARGE SCALE GENOMIC DNA]</scope>
    <source>
        <strain evidence="2 3">DSM 6958</strain>
    </source>
</reference>
<accession>A0A1E3PGI9</accession>
<feature type="region of interest" description="Disordered" evidence="1">
    <location>
        <begin position="306"/>
        <end position="357"/>
    </location>
</feature>
<keyword evidence="3" id="KW-1185">Reference proteome</keyword>
<feature type="compositionally biased region" description="Low complexity" evidence="1">
    <location>
        <begin position="338"/>
        <end position="356"/>
    </location>
</feature>
<evidence type="ECO:0000313" key="2">
    <source>
        <dbReference type="EMBL" id="ODQ64529.1"/>
    </source>
</evidence>
<feature type="compositionally biased region" description="Basic residues" evidence="1">
    <location>
        <begin position="33"/>
        <end position="46"/>
    </location>
</feature>
<feature type="region of interest" description="Disordered" evidence="1">
    <location>
        <begin position="20"/>
        <end position="74"/>
    </location>
</feature>
<dbReference type="AlphaFoldDB" id="A0A1E3PGI9"/>
<dbReference type="OrthoDB" id="5377012at2759"/>